<dbReference type="EMBL" id="JAPFFF010000027">
    <property type="protein sequence ID" value="KAK8847759.1"/>
    <property type="molecule type" value="Genomic_DNA"/>
</dbReference>
<keyword evidence="3" id="KW-1185">Reference proteome</keyword>
<keyword evidence="1" id="KW-0812">Transmembrane</keyword>
<dbReference type="Proteomes" id="UP001470230">
    <property type="component" value="Unassembled WGS sequence"/>
</dbReference>
<gene>
    <name evidence="2" type="ORF">M9Y10_018788</name>
</gene>
<sequence>MFFAILLSLIHYISESNEFRYKKKTILFDNYIKNFMEDDYQTRDFKFTYVIVFIFVVVIATIFLVYFIFFLYKKCSKKDSEQIDNDNASPLLKANNDMYCEAIPPIVENPNYCQQQPQTYCQQQSYAIPTDQIMQQSNNQMLQPPYQPPYYIMLMPQINQVTPALNNNTI</sequence>
<name>A0ABR2HHQ4_9EUKA</name>
<evidence type="ECO:0000256" key="1">
    <source>
        <dbReference type="SAM" id="Phobius"/>
    </source>
</evidence>
<evidence type="ECO:0000313" key="2">
    <source>
        <dbReference type="EMBL" id="KAK8847759.1"/>
    </source>
</evidence>
<evidence type="ECO:0000313" key="3">
    <source>
        <dbReference type="Proteomes" id="UP001470230"/>
    </source>
</evidence>
<organism evidence="2 3">
    <name type="scientific">Tritrichomonas musculus</name>
    <dbReference type="NCBI Taxonomy" id="1915356"/>
    <lineage>
        <taxon>Eukaryota</taxon>
        <taxon>Metamonada</taxon>
        <taxon>Parabasalia</taxon>
        <taxon>Tritrichomonadida</taxon>
        <taxon>Tritrichomonadidae</taxon>
        <taxon>Tritrichomonas</taxon>
    </lineage>
</organism>
<reference evidence="2 3" key="1">
    <citation type="submission" date="2024-04" db="EMBL/GenBank/DDBJ databases">
        <title>Tritrichomonas musculus Genome.</title>
        <authorList>
            <person name="Alves-Ferreira E."/>
            <person name="Grigg M."/>
            <person name="Lorenzi H."/>
            <person name="Galac M."/>
        </authorList>
    </citation>
    <scope>NUCLEOTIDE SEQUENCE [LARGE SCALE GENOMIC DNA]</scope>
    <source>
        <strain evidence="2 3">EAF2021</strain>
    </source>
</reference>
<accession>A0ABR2HHQ4</accession>
<proteinExistence type="predicted"/>
<evidence type="ECO:0008006" key="4">
    <source>
        <dbReference type="Google" id="ProtNLM"/>
    </source>
</evidence>
<protein>
    <recommendedName>
        <fullName evidence="4">Transmembrane protein</fullName>
    </recommendedName>
</protein>
<keyword evidence="1" id="KW-0472">Membrane</keyword>
<keyword evidence="1" id="KW-1133">Transmembrane helix</keyword>
<feature type="transmembrane region" description="Helical" evidence="1">
    <location>
        <begin position="47"/>
        <end position="72"/>
    </location>
</feature>
<comment type="caution">
    <text evidence="2">The sequence shown here is derived from an EMBL/GenBank/DDBJ whole genome shotgun (WGS) entry which is preliminary data.</text>
</comment>